<dbReference type="Proteomes" id="UP001143910">
    <property type="component" value="Unassembled WGS sequence"/>
</dbReference>
<protein>
    <submittedName>
        <fullName evidence="1">Uncharacterized protein</fullName>
    </submittedName>
</protein>
<evidence type="ECO:0000313" key="2">
    <source>
        <dbReference type="Proteomes" id="UP001143910"/>
    </source>
</evidence>
<name>A0ACC1NHA6_9HYPO</name>
<gene>
    <name evidence="1" type="ORF">NQ176_g3690</name>
</gene>
<evidence type="ECO:0000313" key="1">
    <source>
        <dbReference type="EMBL" id="KAJ2978660.1"/>
    </source>
</evidence>
<dbReference type="EMBL" id="JANJQO010000355">
    <property type="protein sequence ID" value="KAJ2978660.1"/>
    <property type="molecule type" value="Genomic_DNA"/>
</dbReference>
<accession>A0ACC1NHA6</accession>
<sequence>MRFSPSILLAAAYAATSVSAAAVEVEPGLFMESFADGEIEVNPNVTIGDAMGDGSSTGLTKRGHEECWGNQLTTLQNQQAYEDDCDNLIDSLGRSSRTDLFRPGTTVTYRTGASRCKIIVRNESNCFTQAVPYAWTSAAGRDTLNSCPSLTQCSGWGYIHNIRTLAYIVEPFELAPPAYSPRC</sequence>
<proteinExistence type="predicted"/>
<organism evidence="1 2">
    <name type="scientific">Zarea fungicola</name>
    <dbReference type="NCBI Taxonomy" id="93591"/>
    <lineage>
        <taxon>Eukaryota</taxon>
        <taxon>Fungi</taxon>
        <taxon>Dikarya</taxon>
        <taxon>Ascomycota</taxon>
        <taxon>Pezizomycotina</taxon>
        <taxon>Sordariomycetes</taxon>
        <taxon>Hypocreomycetidae</taxon>
        <taxon>Hypocreales</taxon>
        <taxon>Cordycipitaceae</taxon>
        <taxon>Zarea</taxon>
    </lineage>
</organism>
<keyword evidence="2" id="KW-1185">Reference proteome</keyword>
<reference evidence="1" key="1">
    <citation type="submission" date="2022-08" db="EMBL/GenBank/DDBJ databases">
        <title>Genome Sequence of Lecanicillium fungicola.</title>
        <authorList>
            <person name="Buettner E."/>
        </authorList>
    </citation>
    <scope>NUCLEOTIDE SEQUENCE</scope>
    <source>
        <strain evidence="1">Babe33</strain>
    </source>
</reference>
<comment type="caution">
    <text evidence="1">The sequence shown here is derived from an EMBL/GenBank/DDBJ whole genome shotgun (WGS) entry which is preliminary data.</text>
</comment>